<comment type="similarity">
    <text evidence="2">Belongs to the acylphosphatase family.</text>
</comment>
<gene>
    <name evidence="5" type="primary">LOC106460511</name>
</gene>
<evidence type="ECO:0000259" key="3">
    <source>
        <dbReference type="PROSITE" id="PS51160"/>
    </source>
</evidence>
<dbReference type="GeneID" id="106460511"/>
<keyword evidence="4" id="KW-1185">Reference proteome</keyword>
<sequence>MLTTLHSTLPARPLLVQVDFEVSGDVHGCLFTKYARDMCQQLGVKGWIRFSRWGTVIGQIQGEKDRVDEMALWLRLQGSPGSKIVRCDFKNWLIVDTYDFRNFSVRF</sequence>
<dbReference type="PRINTS" id="PR00112">
    <property type="entry name" value="ACYLPHPHTASE"/>
</dbReference>
<protein>
    <submittedName>
        <fullName evidence="5">Acylphosphatase-2-like</fullName>
    </submittedName>
</protein>
<dbReference type="Gene3D" id="3.30.70.100">
    <property type="match status" value="1"/>
</dbReference>
<dbReference type="InterPro" id="IPR036046">
    <property type="entry name" value="Acylphosphatase-like_dom_sf"/>
</dbReference>
<dbReference type="RefSeq" id="XP_013775676.1">
    <property type="nucleotide sequence ID" value="XM_013920222.2"/>
</dbReference>
<evidence type="ECO:0000256" key="1">
    <source>
        <dbReference type="PROSITE-ProRule" id="PRU00520"/>
    </source>
</evidence>
<dbReference type="PANTHER" id="PTHR10029:SF10">
    <property type="entry name" value="GEO08407P1"/>
    <property type="match status" value="1"/>
</dbReference>
<name>A0ABM1B6A5_LIMPO</name>
<reference evidence="5" key="1">
    <citation type="submission" date="2025-08" db="UniProtKB">
        <authorList>
            <consortium name="RefSeq"/>
        </authorList>
    </citation>
    <scope>IDENTIFICATION</scope>
    <source>
        <tissue evidence="5">Muscle</tissue>
    </source>
</reference>
<dbReference type="InterPro" id="IPR020456">
    <property type="entry name" value="Acylphosphatase"/>
</dbReference>
<evidence type="ECO:0000256" key="2">
    <source>
        <dbReference type="RuleBase" id="RU004168"/>
    </source>
</evidence>
<dbReference type="Proteomes" id="UP000694941">
    <property type="component" value="Unplaced"/>
</dbReference>
<proteinExistence type="inferred from homology"/>
<dbReference type="InterPro" id="IPR001792">
    <property type="entry name" value="Acylphosphatase-like_dom"/>
</dbReference>
<evidence type="ECO:0000313" key="5">
    <source>
        <dbReference type="RefSeq" id="XP_013775676.1"/>
    </source>
</evidence>
<dbReference type="PANTHER" id="PTHR10029">
    <property type="entry name" value="ACYLPHOSPHATASE"/>
    <property type="match status" value="1"/>
</dbReference>
<dbReference type="Pfam" id="PF00708">
    <property type="entry name" value="Acylphosphatase"/>
    <property type="match status" value="1"/>
</dbReference>
<organism evidence="4 5">
    <name type="scientific">Limulus polyphemus</name>
    <name type="common">Atlantic horseshoe crab</name>
    <dbReference type="NCBI Taxonomy" id="6850"/>
    <lineage>
        <taxon>Eukaryota</taxon>
        <taxon>Metazoa</taxon>
        <taxon>Ecdysozoa</taxon>
        <taxon>Arthropoda</taxon>
        <taxon>Chelicerata</taxon>
        <taxon>Merostomata</taxon>
        <taxon>Xiphosura</taxon>
        <taxon>Limulidae</taxon>
        <taxon>Limulus</taxon>
    </lineage>
</organism>
<dbReference type="SUPFAM" id="SSF54975">
    <property type="entry name" value="Acylphosphatase/BLUF domain-like"/>
    <property type="match status" value="1"/>
</dbReference>
<feature type="domain" description="Acylphosphatase-like" evidence="3">
    <location>
        <begin position="17"/>
        <end position="107"/>
    </location>
</feature>
<comment type="caution">
    <text evidence="1">Lacks conserved residue(s) required for the propagation of feature annotation.</text>
</comment>
<evidence type="ECO:0000313" key="4">
    <source>
        <dbReference type="Proteomes" id="UP000694941"/>
    </source>
</evidence>
<accession>A0ABM1B6A5</accession>
<dbReference type="PROSITE" id="PS51160">
    <property type="entry name" value="ACYLPHOSPHATASE_3"/>
    <property type="match status" value="1"/>
</dbReference>